<evidence type="ECO:0000256" key="2">
    <source>
        <dbReference type="ARBA" id="ARBA00022692"/>
    </source>
</evidence>
<proteinExistence type="predicted"/>
<sequence length="241" mass="27620">MSEVLQIGRNPVYIVTLFIFNLGILLTFRFLTGLVGSPVLATGGASIGDMYSPKKQIYDLWPMELMCEPEVMVVMIVLIRTITLNFTELMVFLLNVYIALIYGLLYIWFESFPVVFIEMYHFNLGQQGPAFLGILVGAIVILICFLFWLYLVQEKHFDDNGELSPEKRLPPAMVGAFFVPVCLFWFLEFPLFAHTMGAKLGVNWASSLLVFLGIAFIPIPFVLYRFEERLRNISRHARKNI</sequence>
<keyword evidence="3 5" id="KW-1133">Transmembrane helix</keyword>
<evidence type="ECO:0000313" key="7">
    <source>
        <dbReference type="Proteomes" id="UP000800200"/>
    </source>
</evidence>
<dbReference type="PANTHER" id="PTHR23502:SF23">
    <property type="entry name" value="FLUCONAZOLE RESISTANCE PROTEIN 1"/>
    <property type="match status" value="1"/>
</dbReference>
<feature type="transmembrane region" description="Helical" evidence="5">
    <location>
        <begin position="91"/>
        <end position="109"/>
    </location>
</feature>
<dbReference type="EMBL" id="ML994620">
    <property type="protein sequence ID" value="KAF2189705.1"/>
    <property type="molecule type" value="Genomic_DNA"/>
</dbReference>
<evidence type="ECO:0000256" key="5">
    <source>
        <dbReference type="SAM" id="Phobius"/>
    </source>
</evidence>
<organism evidence="6 7">
    <name type="scientific">Zopfia rhizophila CBS 207.26</name>
    <dbReference type="NCBI Taxonomy" id="1314779"/>
    <lineage>
        <taxon>Eukaryota</taxon>
        <taxon>Fungi</taxon>
        <taxon>Dikarya</taxon>
        <taxon>Ascomycota</taxon>
        <taxon>Pezizomycotina</taxon>
        <taxon>Dothideomycetes</taxon>
        <taxon>Dothideomycetes incertae sedis</taxon>
        <taxon>Zopfiaceae</taxon>
        <taxon>Zopfia</taxon>
    </lineage>
</organism>
<dbReference type="PANTHER" id="PTHR23502">
    <property type="entry name" value="MAJOR FACILITATOR SUPERFAMILY"/>
    <property type="match status" value="1"/>
</dbReference>
<keyword evidence="2 5" id="KW-0812">Transmembrane</keyword>
<feature type="transmembrane region" description="Helical" evidence="5">
    <location>
        <begin position="172"/>
        <end position="192"/>
    </location>
</feature>
<evidence type="ECO:0000256" key="3">
    <source>
        <dbReference type="ARBA" id="ARBA00022989"/>
    </source>
</evidence>
<dbReference type="Gene3D" id="1.20.1250.20">
    <property type="entry name" value="MFS general substrate transporter like domains"/>
    <property type="match status" value="1"/>
</dbReference>
<dbReference type="GO" id="GO:0015244">
    <property type="term" value="F:fluconazole transmembrane transporter activity"/>
    <property type="evidence" value="ECO:0007669"/>
    <property type="project" value="TreeGrafter"/>
</dbReference>
<evidence type="ECO:0000313" key="6">
    <source>
        <dbReference type="EMBL" id="KAF2189705.1"/>
    </source>
</evidence>
<dbReference type="InterPro" id="IPR036259">
    <property type="entry name" value="MFS_trans_sf"/>
</dbReference>
<evidence type="ECO:0000256" key="1">
    <source>
        <dbReference type="ARBA" id="ARBA00004141"/>
    </source>
</evidence>
<protein>
    <submittedName>
        <fullName evidence="6">Uncharacterized protein</fullName>
    </submittedName>
</protein>
<gene>
    <name evidence="6" type="ORF">K469DRAFT_723628</name>
</gene>
<dbReference type="Proteomes" id="UP000800200">
    <property type="component" value="Unassembled WGS sequence"/>
</dbReference>
<dbReference type="OrthoDB" id="3357846at2759"/>
<dbReference type="GO" id="GO:0005886">
    <property type="term" value="C:plasma membrane"/>
    <property type="evidence" value="ECO:0007669"/>
    <property type="project" value="TreeGrafter"/>
</dbReference>
<feature type="transmembrane region" description="Helical" evidence="5">
    <location>
        <begin position="204"/>
        <end position="226"/>
    </location>
</feature>
<accession>A0A6A6EF76</accession>
<feature type="transmembrane region" description="Helical" evidence="5">
    <location>
        <begin position="129"/>
        <end position="151"/>
    </location>
</feature>
<keyword evidence="7" id="KW-1185">Reference proteome</keyword>
<feature type="transmembrane region" description="Helical" evidence="5">
    <location>
        <begin position="12"/>
        <end position="31"/>
    </location>
</feature>
<comment type="subcellular location">
    <subcellularLocation>
        <location evidence="1">Membrane</location>
        <topology evidence="1">Multi-pass membrane protein</topology>
    </subcellularLocation>
</comment>
<dbReference type="AlphaFoldDB" id="A0A6A6EF76"/>
<dbReference type="GO" id="GO:1990961">
    <property type="term" value="P:xenobiotic detoxification by transmembrane export across the plasma membrane"/>
    <property type="evidence" value="ECO:0007669"/>
    <property type="project" value="TreeGrafter"/>
</dbReference>
<keyword evidence="4 5" id="KW-0472">Membrane</keyword>
<name>A0A6A6EF76_9PEZI</name>
<dbReference type="SUPFAM" id="SSF103473">
    <property type="entry name" value="MFS general substrate transporter"/>
    <property type="match status" value="1"/>
</dbReference>
<reference evidence="6" key="1">
    <citation type="journal article" date="2020" name="Stud. Mycol.">
        <title>101 Dothideomycetes genomes: a test case for predicting lifestyles and emergence of pathogens.</title>
        <authorList>
            <person name="Haridas S."/>
            <person name="Albert R."/>
            <person name="Binder M."/>
            <person name="Bloem J."/>
            <person name="Labutti K."/>
            <person name="Salamov A."/>
            <person name="Andreopoulos B."/>
            <person name="Baker S."/>
            <person name="Barry K."/>
            <person name="Bills G."/>
            <person name="Bluhm B."/>
            <person name="Cannon C."/>
            <person name="Castanera R."/>
            <person name="Culley D."/>
            <person name="Daum C."/>
            <person name="Ezra D."/>
            <person name="Gonzalez J."/>
            <person name="Henrissat B."/>
            <person name="Kuo A."/>
            <person name="Liang C."/>
            <person name="Lipzen A."/>
            <person name="Lutzoni F."/>
            <person name="Magnuson J."/>
            <person name="Mondo S."/>
            <person name="Nolan M."/>
            <person name="Ohm R."/>
            <person name="Pangilinan J."/>
            <person name="Park H.-J."/>
            <person name="Ramirez L."/>
            <person name="Alfaro M."/>
            <person name="Sun H."/>
            <person name="Tritt A."/>
            <person name="Yoshinaga Y."/>
            <person name="Zwiers L.-H."/>
            <person name="Turgeon B."/>
            <person name="Goodwin S."/>
            <person name="Spatafora J."/>
            <person name="Crous P."/>
            <person name="Grigoriev I."/>
        </authorList>
    </citation>
    <scope>NUCLEOTIDE SEQUENCE</scope>
    <source>
        <strain evidence="6">CBS 207.26</strain>
    </source>
</reference>
<evidence type="ECO:0000256" key="4">
    <source>
        <dbReference type="ARBA" id="ARBA00023136"/>
    </source>
</evidence>